<organism evidence="1 2">
    <name type="scientific">Treponema porcinum</name>
    <dbReference type="NCBI Taxonomy" id="261392"/>
    <lineage>
        <taxon>Bacteria</taxon>
        <taxon>Pseudomonadati</taxon>
        <taxon>Spirochaetota</taxon>
        <taxon>Spirochaetia</taxon>
        <taxon>Spirochaetales</taxon>
        <taxon>Treponemataceae</taxon>
        <taxon>Treponema</taxon>
    </lineage>
</organism>
<gene>
    <name evidence="1" type="ORF">SAMN02745149_00492</name>
</gene>
<dbReference type="GeneID" id="78315811"/>
<sequence>MLTVRVPIKGKEYFNLYANGKPVFSAFDEELGSLFKFEGTVLLQYGWTLQGRQADHRRSYLVCESILTSNSSSIYLPNVKEPVAVLGIFYGRKIDEARQAMFNLEKMCGKDIYLYPIGFWQKISCLLDGFENKRSLATKSNLQVLCTRYKSFFNKDKSLC</sequence>
<reference evidence="1 2" key="1">
    <citation type="submission" date="2017-02" db="EMBL/GenBank/DDBJ databases">
        <authorList>
            <person name="Peterson S.W."/>
        </authorList>
    </citation>
    <scope>NUCLEOTIDE SEQUENCE [LARGE SCALE GENOMIC DNA]</scope>
    <source>
        <strain evidence="1 2">ATCC BAA-908</strain>
    </source>
</reference>
<name>A0A1T4JKA0_TREPO</name>
<keyword evidence="2" id="KW-1185">Reference proteome</keyword>
<evidence type="ECO:0000313" key="1">
    <source>
        <dbReference type="EMBL" id="SJZ30582.1"/>
    </source>
</evidence>
<dbReference type="RefSeq" id="WP_143593152.1">
    <property type="nucleotide sequence ID" value="NZ_FUWG01000003.1"/>
</dbReference>
<evidence type="ECO:0000313" key="2">
    <source>
        <dbReference type="Proteomes" id="UP000190423"/>
    </source>
</evidence>
<accession>A0A1T4JKA0</accession>
<dbReference type="Proteomes" id="UP000190423">
    <property type="component" value="Unassembled WGS sequence"/>
</dbReference>
<dbReference type="STRING" id="261392.SAMN02745149_00492"/>
<dbReference type="AlphaFoldDB" id="A0A1T4JKA0"/>
<protein>
    <submittedName>
        <fullName evidence="1">Uncharacterized protein</fullName>
    </submittedName>
</protein>
<proteinExistence type="predicted"/>
<dbReference type="EMBL" id="FUWG01000003">
    <property type="protein sequence ID" value="SJZ30582.1"/>
    <property type="molecule type" value="Genomic_DNA"/>
</dbReference>